<proteinExistence type="predicted"/>
<organism evidence="1 2">
    <name type="scientific">[Eubacterium] siraeum DSM 15702</name>
    <dbReference type="NCBI Taxonomy" id="428128"/>
    <lineage>
        <taxon>Bacteria</taxon>
        <taxon>Bacillati</taxon>
        <taxon>Bacillota</taxon>
        <taxon>Clostridia</taxon>
        <taxon>Eubacteriales</taxon>
        <taxon>Oscillospiraceae</taxon>
        <taxon>Oscillospiraceae incertae sedis</taxon>
    </lineage>
</organism>
<dbReference type="AlphaFoldDB" id="B0MQI9"/>
<protein>
    <submittedName>
        <fullName evidence="1">Uncharacterized protein</fullName>
    </submittedName>
</protein>
<gene>
    <name evidence="1" type="ORF">EUBSIR_02105</name>
</gene>
<reference evidence="1" key="2">
    <citation type="submission" date="2014-06" db="EMBL/GenBank/DDBJ databases">
        <title>Draft genome sequence of Eubacterium siraeum (DSM 15702).</title>
        <authorList>
            <person name="Sudarsanam P."/>
            <person name="Ley R."/>
            <person name="Guruge J."/>
            <person name="Turnbaugh P.J."/>
            <person name="Mahowald M."/>
            <person name="Liep D."/>
            <person name="Gordon J."/>
        </authorList>
    </citation>
    <scope>NUCLEOTIDE SEQUENCE</scope>
    <source>
        <strain evidence="1">DSM 15702</strain>
    </source>
</reference>
<accession>B0MQI9</accession>
<keyword evidence="2" id="KW-1185">Reference proteome</keyword>
<sequence length="47" mass="5188">MFSKTASLQKAEFGAAHCRKTADTLSHICRNSLIKFMIPLIPAVSPR</sequence>
<dbReference type="Proteomes" id="UP000005326">
    <property type="component" value="Unassembled WGS sequence"/>
</dbReference>
<evidence type="ECO:0000313" key="1">
    <source>
        <dbReference type="EMBL" id="EDR99964.1"/>
    </source>
</evidence>
<name>B0MQI9_9FIRM</name>
<dbReference type="EMBL" id="ABCA03000052">
    <property type="protein sequence ID" value="EDR99964.1"/>
    <property type="molecule type" value="Genomic_DNA"/>
</dbReference>
<comment type="caution">
    <text evidence="1">The sequence shown here is derived from an EMBL/GenBank/DDBJ whole genome shotgun (WGS) entry which is preliminary data.</text>
</comment>
<evidence type="ECO:0000313" key="2">
    <source>
        <dbReference type="Proteomes" id="UP000005326"/>
    </source>
</evidence>
<reference evidence="1" key="1">
    <citation type="submission" date="2007-10" db="EMBL/GenBank/DDBJ databases">
        <authorList>
            <person name="Fulton L."/>
            <person name="Clifton S."/>
            <person name="Fulton B."/>
            <person name="Xu J."/>
            <person name="Minx P."/>
            <person name="Pepin K.H."/>
            <person name="Johnson M."/>
            <person name="Thiruvilangam P."/>
            <person name="Bhonagiri V."/>
            <person name="Nash W.E."/>
            <person name="Mardis E.R."/>
            <person name="Wilson R.K."/>
        </authorList>
    </citation>
    <scope>NUCLEOTIDE SEQUENCE [LARGE SCALE GENOMIC DNA]</scope>
    <source>
        <strain evidence="1">DSM 15702</strain>
    </source>
</reference>